<proteinExistence type="predicted"/>
<dbReference type="GO" id="GO:0007165">
    <property type="term" value="P:signal transduction"/>
    <property type="evidence" value="ECO:0007669"/>
    <property type="project" value="InterPro"/>
</dbReference>
<reference evidence="3" key="1">
    <citation type="journal article" date="2017" name="Nat. Microbiol.">
        <title>Global analysis of biosynthetic gene clusters reveals vast potential of secondary metabolite production in Penicillium species.</title>
        <authorList>
            <person name="Nielsen J.C."/>
            <person name="Grijseels S."/>
            <person name="Prigent S."/>
            <person name="Ji B."/>
            <person name="Dainat J."/>
            <person name="Nielsen K.F."/>
            <person name="Frisvad J.C."/>
            <person name="Workman M."/>
            <person name="Nielsen J."/>
        </authorList>
    </citation>
    <scope>NUCLEOTIDE SEQUENCE [LARGE SCALE GENOMIC DNA]</scope>
    <source>
        <strain evidence="3">IBT 13039</strain>
    </source>
</reference>
<organism evidence="2 3">
    <name type="scientific">Penicillium nalgiovense</name>
    <dbReference type="NCBI Taxonomy" id="60175"/>
    <lineage>
        <taxon>Eukaryota</taxon>
        <taxon>Fungi</taxon>
        <taxon>Dikarya</taxon>
        <taxon>Ascomycota</taxon>
        <taxon>Pezizomycotina</taxon>
        <taxon>Eurotiomycetes</taxon>
        <taxon>Eurotiomycetidae</taxon>
        <taxon>Eurotiales</taxon>
        <taxon>Aspergillaceae</taxon>
        <taxon>Penicillium</taxon>
    </lineage>
</organism>
<dbReference type="AlphaFoldDB" id="A0A1V6YWV6"/>
<dbReference type="Pfam" id="PF00788">
    <property type="entry name" value="RA"/>
    <property type="match status" value="1"/>
</dbReference>
<evidence type="ECO:0000313" key="2">
    <source>
        <dbReference type="EMBL" id="OQE91929.1"/>
    </source>
</evidence>
<name>A0A1V6YWV6_PENNA</name>
<feature type="domain" description="Ras-associating" evidence="1">
    <location>
        <begin position="46"/>
        <end position="102"/>
    </location>
</feature>
<dbReference type="PROSITE" id="PS50200">
    <property type="entry name" value="RA"/>
    <property type="match status" value="1"/>
</dbReference>
<dbReference type="EMBL" id="MOOB01000008">
    <property type="protein sequence ID" value="OQE91929.1"/>
    <property type="molecule type" value="Genomic_DNA"/>
</dbReference>
<comment type="caution">
    <text evidence="2">The sequence shown here is derived from an EMBL/GenBank/DDBJ whole genome shotgun (WGS) entry which is preliminary data.</text>
</comment>
<sequence length="265" mass="30201">MAQASDPSQMIGPLSSFELGAVNSRPCDKMCKLLGRPVNDPYHEFIILERYNIDADWRQYTLSVVCGVEVQDVRFNEQPLLLFKRLQELGKKPMFMLRKSLARYKDSLSCIPQHGLDDFAYSGGSTPISNKQSMKRFLLNLGQAGIPASDSREKFSQAFITPVVRTHHGRFTILEVQEEPHERRNEARSKLRALEYHQLEYITSNVVRELERSASQVWVVQILLDELFGSGSMAVEDEVLKRRIEREIGLLALLGEDPDSSEKTS</sequence>
<dbReference type="InterPro" id="IPR000159">
    <property type="entry name" value="RA_dom"/>
</dbReference>
<evidence type="ECO:0000259" key="1">
    <source>
        <dbReference type="PROSITE" id="PS50200"/>
    </source>
</evidence>
<gene>
    <name evidence="2" type="ORF">PENNAL_c0008G05011</name>
</gene>
<dbReference type="Proteomes" id="UP000191691">
    <property type="component" value="Unassembled WGS sequence"/>
</dbReference>
<evidence type="ECO:0000313" key="3">
    <source>
        <dbReference type="Proteomes" id="UP000191691"/>
    </source>
</evidence>
<accession>A0A1V6YWV6</accession>
<dbReference type="STRING" id="60175.A0A1V6YWV6"/>
<protein>
    <recommendedName>
        <fullName evidence="1">Ras-associating domain-containing protein</fullName>
    </recommendedName>
</protein>
<keyword evidence="3" id="KW-1185">Reference proteome</keyword>